<accession>A0A7R8WLN7</accession>
<reference evidence="1" key="1">
    <citation type="submission" date="2020-11" db="EMBL/GenBank/DDBJ databases">
        <authorList>
            <person name="Tran Van P."/>
        </authorList>
    </citation>
    <scope>NUCLEOTIDE SEQUENCE</scope>
</reference>
<name>A0A7R8WLN7_9CRUS</name>
<gene>
    <name evidence="1" type="ORF">CTOB1V02_LOCUS9144</name>
</gene>
<proteinExistence type="predicted"/>
<sequence>MAEAPSSDIFGQLTAILKTKTSVPSQKEIGVYLLLIGLVNAVMSVSAVIIYSIGIWEKNLLEEGEEETIEKLGNGSRGGPKSAKTLMTLNLLIALFHLTSSVFLLGTLIRESLPCGYWGRDILLVTGAIFYVGLLVELIVWFSDPTFDQELHKPNYVPQAAFACILEVTLILLLVMLMDPVAIGLYSTGVWEIQHYDSKNPKANEINGMATRGGPDGAWGLLVFNLLLAVVHLIACIFFLVTIAHVSRQYLASNPLGLHFCGRNILLALTIAYFISTITEVALWTSYEDYQFQQHKASVVPPLVYSCISLTTICFLTLHCLLTCLKQTRNTDPDPMDGRIWDRWWFVG</sequence>
<evidence type="ECO:0000313" key="1">
    <source>
        <dbReference type="EMBL" id="CAD7231296.1"/>
    </source>
</evidence>
<dbReference type="EMBL" id="OB663360">
    <property type="protein sequence ID" value="CAD7231296.1"/>
    <property type="molecule type" value="Genomic_DNA"/>
</dbReference>
<organism evidence="1">
    <name type="scientific">Cyprideis torosa</name>
    <dbReference type="NCBI Taxonomy" id="163714"/>
    <lineage>
        <taxon>Eukaryota</taxon>
        <taxon>Metazoa</taxon>
        <taxon>Ecdysozoa</taxon>
        <taxon>Arthropoda</taxon>
        <taxon>Crustacea</taxon>
        <taxon>Oligostraca</taxon>
        <taxon>Ostracoda</taxon>
        <taxon>Podocopa</taxon>
        <taxon>Podocopida</taxon>
        <taxon>Cytherocopina</taxon>
        <taxon>Cytheroidea</taxon>
        <taxon>Cytherideidae</taxon>
        <taxon>Cyprideis</taxon>
    </lineage>
</organism>
<dbReference type="AlphaFoldDB" id="A0A7R8WLN7"/>
<protein>
    <submittedName>
        <fullName evidence="1">Uncharacterized protein</fullName>
    </submittedName>
</protein>